<accession>A0AAE1SBS2</accession>
<dbReference type="InterPro" id="IPR009646">
    <property type="entry name" value="Root_cap"/>
</dbReference>
<dbReference type="PANTHER" id="PTHR31656">
    <property type="entry name" value="ROOT CAP DOMAIN-CONTAINING PROTEIN"/>
    <property type="match status" value="1"/>
</dbReference>
<gene>
    <name evidence="2" type="ORF">RND71_014529</name>
</gene>
<feature type="region of interest" description="Disordered" evidence="1">
    <location>
        <begin position="1"/>
        <end position="25"/>
    </location>
</feature>
<reference evidence="2" key="1">
    <citation type="submission" date="2023-12" db="EMBL/GenBank/DDBJ databases">
        <title>Genome assembly of Anisodus tanguticus.</title>
        <authorList>
            <person name="Wang Y.-J."/>
        </authorList>
    </citation>
    <scope>NUCLEOTIDE SEQUENCE</scope>
    <source>
        <strain evidence="2">KB-2021</strain>
        <tissue evidence="2">Leaf</tissue>
    </source>
</reference>
<protein>
    <submittedName>
        <fullName evidence="2">Uncharacterized protein</fullName>
    </submittedName>
</protein>
<organism evidence="2 3">
    <name type="scientific">Anisodus tanguticus</name>
    <dbReference type="NCBI Taxonomy" id="243964"/>
    <lineage>
        <taxon>Eukaryota</taxon>
        <taxon>Viridiplantae</taxon>
        <taxon>Streptophyta</taxon>
        <taxon>Embryophyta</taxon>
        <taxon>Tracheophyta</taxon>
        <taxon>Spermatophyta</taxon>
        <taxon>Magnoliopsida</taxon>
        <taxon>eudicotyledons</taxon>
        <taxon>Gunneridae</taxon>
        <taxon>Pentapetalae</taxon>
        <taxon>asterids</taxon>
        <taxon>lamiids</taxon>
        <taxon>Solanales</taxon>
        <taxon>Solanaceae</taxon>
        <taxon>Solanoideae</taxon>
        <taxon>Hyoscyameae</taxon>
        <taxon>Anisodus</taxon>
    </lineage>
</organism>
<dbReference type="AlphaFoldDB" id="A0AAE1SBS2"/>
<feature type="region of interest" description="Disordered" evidence="1">
    <location>
        <begin position="49"/>
        <end position="307"/>
    </location>
</feature>
<feature type="compositionally biased region" description="Pro residues" evidence="1">
    <location>
        <begin position="160"/>
        <end position="172"/>
    </location>
</feature>
<keyword evidence="3" id="KW-1185">Reference proteome</keyword>
<comment type="caution">
    <text evidence="2">The sequence shown here is derived from an EMBL/GenBank/DDBJ whole genome shotgun (WGS) entry which is preliminary data.</text>
</comment>
<sequence>MLIAAAEAKTPPGIADHSSHSHCSNDEIKQCKNLPHLCPKFCPNGCITEKKNPPISSPPKKETSPPSPPKKETSPPSPPKEKNPPPSSPPKKESPLPSPPKESTPPPSPSKKETPPSYPPKEATPPSFPPQFPPKKETPLSYPPKEATPPPSHPKEDTPPLSPPKESTPPRSPPKKEIPPPSPPKEATPPPSPQKGETPLPSSPKDSTPPLSPPKEEIPLLFPPNESTPPPSPPKEETSAPSPPNESTRPPSLPPSSPPPSIPSYSPPPQKVTPPSSSPPPPSSDSPSPPAYPSPTPKPPTPKKVKNKYYPRCRTSWSNLSRSTFYRWRWDYLLLPWKEGQRFCLVTDHEFHINAHFIGRRNENMKRDFTWVQSIGILYGTHQISVAALKISTWDDSIDRFALHFNNEPILLPNNEGARWKFEIVPMTSITRINTTNEVVIDVKNVPTTTSKIVPIMEKESRVHNYGIMNDEYFAHLELGFMFFSLSDEMNGVLGKTYRKDYVSTFKMCILMPIMGGDKKFAGS</sequence>
<feature type="compositionally biased region" description="Pro residues" evidence="1">
    <location>
        <begin position="179"/>
        <end position="193"/>
    </location>
</feature>
<feature type="compositionally biased region" description="Pro residues" evidence="1">
    <location>
        <begin position="96"/>
        <end position="109"/>
    </location>
</feature>
<evidence type="ECO:0000256" key="1">
    <source>
        <dbReference type="SAM" id="MobiDB-lite"/>
    </source>
</evidence>
<feature type="compositionally biased region" description="Pro residues" evidence="1">
    <location>
        <begin position="251"/>
        <end position="300"/>
    </location>
</feature>
<dbReference type="Pfam" id="PF06830">
    <property type="entry name" value="Root_cap"/>
    <property type="match status" value="1"/>
</dbReference>
<dbReference type="EMBL" id="JAVYJV010000007">
    <property type="protein sequence ID" value="KAK4366649.1"/>
    <property type="molecule type" value="Genomic_DNA"/>
</dbReference>
<evidence type="ECO:0000313" key="2">
    <source>
        <dbReference type="EMBL" id="KAK4366649.1"/>
    </source>
</evidence>
<dbReference type="Proteomes" id="UP001291623">
    <property type="component" value="Unassembled WGS sequence"/>
</dbReference>
<feature type="compositionally biased region" description="Basic and acidic residues" evidence="1">
    <location>
        <begin position="59"/>
        <end position="83"/>
    </location>
</feature>
<evidence type="ECO:0000313" key="3">
    <source>
        <dbReference type="Proteomes" id="UP001291623"/>
    </source>
</evidence>
<feature type="compositionally biased region" description="Pro residues" evidence="1">
    <location>
        <begin position="116"/>
        <end position="133"/>
    </location>
</feature>
<name>A0AAE1SBS2_9SOLA</name>
<proteinExistence type="predicted"/>